<dbReference type="GO" id="GO:0043041">
    <property type="term" value="P:amino acid activation for nonribosomal peptide biosynthetic process"/>
    <property type="evidence" value="ECO:0007669"/>
    <property type="project" value="TreeGrafter"/>
</dbReference>
<dbReference type="NCBIfam" id="TIGR01733">
    <property type="entry name" value="AA-adenyl-dom"/>
    <property type="match status" value="1"/>
</dbReference>
<keyword evidence="6" id="KW-1185">Reference proteome</keyword>
<dbReference type="InterPro" id="IPR045851">
    <property type="entry name" value="AMP-bd_C_sf"/>
</dbReference>
<dbReference type="Gene3D" id="3.40.50.1820">
    <property type="entry name" value="alpha/beta hydrolase"/>
    <property type="match status" value="1"/>
</dbReference>
<dbReference type="Proteomes" id="UP000600449">
    <property type="component" value="Unassembled WGS sequence"/>
</dbReference>
<dbReference type="Pfam" id="PF00501">
    <property type="entry name" value="AMP-binding"/>
    <property type="match status" value="1"/>
</dbReference>
<proteinExistence type="predicted"/>
<gene>
    <name evidence="5" type="ORF">GCM10011322_39960</name>
</gene>
<dbReference type="FunFam" id="3.40.50.12780:FF:000012">
    <property type="entry name" value="Non-ribosomal peptide synthetase"/>
    <property type="match status" value="1"/>
</dbReference>
<name>A0A917QG39_9HYPH</name>
<organism evidence="5 6">
    <name type="scientific">Salinarimonas ramus</name>
    <dbReference type="NCBI Taxonomy" id="690164"/>
    <lineage>
        <taxon>Bacteria</taxon>
        <taxon>Pseudomonadati</taxon>
        <taxon>Pseudomonadota</taxon>
        <taxon>Alphaproteobacteria</taxon>
        <taxon>Hyphomicrobiales</taxon>
        <taxon>Salinarimonadaceae</taxon>
        <taxon>Salinarimonas</taxon>
    </lineage>
</organism>
<dbReference type="PROSITE" id="PS00012">
    <property type="entry name" value="PHOSPHOPANTETHEINE"/>
    <property type="match status" value="1"/>
</dbReference>
<evidence type="ECO:0000313" key="6">
    <source>
        <dbReference type="Proteomes" id="UP000600449"/>
    </source>
</evidence>
<dbReference type="InterPro" id="IPR025110">
    <property type="entry name" value="AMP-bd_C"/>
</dbReference>
<protein>
    <recommendedName>
        <fullName evidence="4">Carrier domain-containing protein</fullName>
    </recommendedName>
</protein>
<dbReference type="PANTHER" id="PTHR45527:SF1">
    <property type="entry name" value="FATTY ACID SYNTHASE"/>
    <property type="match status" value="1"/>
</dbReference>
<dbReference type="Gene3D" id="3.30.559.10">
    <property type="entry name" value="Chloramphenicol acetyltransferase-like domain"/>
    <property type="match status" value="1"/>
</dbReference>
<accession>A0A917QG39</accession>
<dbReference type="InterPro" id="IPR006162">
    <property type="entry name" value="Ppantetheine_attach_site"/>
</dbReference>
<dbReference type="RefSeq" id="WP_188915023.1">
    <property type="nucleotide sequence ID" value="NZ_BMMF01000013.1"/>
</dbReference>
<dbReference type="InterPro" id="IPR029058">
    <property type="entry name" value="AB_hydrolase_fold"/>
</dbReference>
<evidence type="ECO:0000259" key="4">
    <source>
        <dbReference type="PROSITE" id="PS50075"/>
    </source>
</evidence>
<dbReference type="InterPro" id="IPR000873">
    <property type="entry name" value="AMP-dep_synth/lig_dom"/>
</dbReference>
<sequence>MTGVFDDAEAIYGLTPMQAAMLLYSSAGAAGTFVGQLSCRLAGPLDAQALERAFAALLARHPALRTAYATQGLDEPLQVVKGQVALPFRILDWSALPATERAVREAAFLEEDRATAFAPDEAPLMRVSLVRASAEDHLLVWTRHHLLMDGWSMALAIDELSTLYAAERDGAAGRGAALAPARPFQDYVDWLARRDTATDRDFWRETLAAATAPTPMVPPDVAGAAPEAALVEHVRPLSGDTAAALRRAAAARGVTEATILAAAWALVVSRETGGETALFGLTASGRPADLPGVETIVGLFLETVPLGLPVPSDACVGEWLGLVAERLAAAEEHAHVPLADLRAASPIPADQPLFDHILVLEGTSLAGSVDRFADLAVRDYRFVDQTNFALNVGVQLGSPEQILVVHDPERIDGETASALAAAFETAIRALSGDPTRRLGEIALADAAYADFLVNDVNATATDFADRRPLLRRIEEQDPAAIALVSEEGNVTYGALWDASGALASDLVAAGVGREDIVALLLERGALLPLAILATMRAGAVYLPLDPQDAPERLAGLLAEAGAVRVLTTDAHADRVAAAGVPVHRLGPADLARAPGGPLALPEPEPEGAAYAIFTSGSTGRPKAVVNTWAGLQNRLDWMQAAYPIGPGERVLHKTPTTFDVSVWELIWPLTEGATMVIAAPGGHRDPDYLRDLIVAQRVTLCHFVPSMLRAFLAAPSVESCRSLRRVICSGEALTGADRDRAHARLTASLHNLYGPAEAAIDVSAHDCARDEDTPEPPIGRAIANTALHVLDRDLQPVRRGGTGELHIGGVNLARGYLGRPGLTAERFLPDPFAQTPGARMYRTGDLARRRSDGALLYRGRRDGQVKLRGMRIELGEIEAALAALDEVAEAAVTLSPGPDGSPRLVGHVVPKGADSTPDTLAARLARVLPEAMVPTAFVMHERLPLSPNGKLDRRALASLAADDRARGAGPERVAPRTEEEGIVAEIWSEVLGIPDIGVTEDFFALGGHSLLLVQIAARLRQRFDVEISLRALFNARTVEAMLDVVLDAELAALDPQERAALLAEIGPAREGGTA</sequence>
<dbReference type="GO" id="GO:0003824">
    <property type="term" value="F:catalytic activity"/>
    <property type="evidence" value="ECO:0007669"/>
    <property type="project" value="InterPro"/>
</dbReference>
<feature type="domain" description="Carrier" evidence="4">
    <location>
        <begin position="974"/>
        <end position="1049"/>
    </location>
</feature>
<comment type="caution">
    <text evidence="5">The sequence shown here is derived from an EMBL/GenBank/DDBJ whole genome shotgun (WGS) entry which is preliminary data.</text>
</comment>
<dbReference type="InterPro" id="IPR036736">
    <property type="entry name" value="ACP-like_sf"/>
</dbReference>
<dbReference type="CDD" id="cd17646">
    <property type="entry name" value="A_NRPS_AB3403-like"/>
    <property type="match status" value="1"/>
</dbReference>
<dbReference type="InterPro" id="IPR009081">
    <property type="entry name" value="PP-bd_ACP"/>
</dbReference>
<dbReference type="InterPro" id="IPR010071">
    <property type="entry name" value="AA_adenyl_dom"/>
</dbReference>
<dbReference type="Pfam" id="PF00668">
    <property type="entry name" value="Condensation"/>
    <property type="match status" value="1"/>
</dbReference>
<dbReference type="SUPFAM" id="SSF47336">
    <property type="entry name" value="ACP-like"/>
    <property type="match status" value="1"/>
</dbReference>
<dbReference type="PANTHER" id="PTHR45527">
    <property type="entry name" value="NONRIBOSOMAL PEPTIDE SYNTHETASE"/>
    <property type="match status" value="1"/>
</dbReference>
<dbReference type="InterPro" id="IPR020806">
    <property type="entry name" value="PKS_PP-bd"/>
</dbReference>
<dbReference type="Gene3D" id="3.30.300.30">
    <property type="match status" value="1"/>
</dbReference>
<dbReference type="AlphaFoldDB" id="A0A917QG39"/>
<comment type="cofactor">
    <cofactor evidence="1">
        <name>pantetheine 4'-phosphate</name>
        <dbReference type="ChEBI" id="CHEBI:47942"/>
    </cofactor>
</comment>
<dbReference type="PROSITE" id="PS50075">
    <property type="entry name" value="CARRIER"/>
    <property type="match status" value="1"/>
</dbReference>
<dbReference type="InterPro" id="IPR023213">
    <property type="entry name" value="CAT-like_dom_sf"/>
</dbReference>
<dbReference type="EMBL" id="BMMF01000013">
    <property type="protein sequence ID" value="GGK48926.1"/>
    <property type="molecule type" value="Genomic_DNA"/>
</dbReference>
<dbReference type="SUPFAM" id="SSF56801">
    <property type="entry name" value="Acetyl-CoA synthetase-like"/>
    <property type="match status" value="1"/>
</dbReference>
<dbReference type="FunFam" id="1.10.1200.10:FF:000016">
    <property type="entry name" value="Non-ribosomal peptide synthase"/>
    <property type="match status" value="1"/>
</dbReference>
<evidence type="ECO:0000256" key="3">
    <source>
        <dbReference type="ARBA" id="ARBA00022553"/>
    </source>
</evidence>
<dbReference type="SUPFAM" id="SSF52777">
    <property type="entry name" value="CoA-dependent acyltransferases"/>
    <property type="match status" value="2"/>
</dbReference>
<dbReference type="GO" id="GO:0044550">
    <property type="term" value="P:secondary metabolite biosynthetic process"/>
    <property type="evidence" value="ECO:0007669"/>
    <property type="project" value="TreeGrafter"/>
</dbReference>
<evidence type="ECO:0000256" key="1">
    <source>
        <dbReference type="ARBA" id="ARBA00001957"/>
    </source>
</evidence>
<dbReference type="Gene3D" id="2.30.38.10">
    <property type="entry name" value="Luciferase, Domain 3"/>
    <property type="match status" value="1"/>
</dbReference>
<dbReference type="FunFam" id="3.40.50.980:FF:000002">
    <property type="entry name" value="Enterobactin synthetase component F"/>
    <property type="match status" value="1"/>
</dbReference>
<dbReference type="InterPro" id="IPR001242">
    <property type="entry name" value="Condensation_dom"/>
</dbReference>
<dbReference type="GO" id="GO:0005737">
    <property type="term" value="C:cytoplasm"/>
    <property type="evidence" value="ECO:0007669"/>
    <property type="project" value="TreeGrafter"/>
</dbReference>
<reference evidence="5 6" key="1">
    <citation type="journal article" date="2014" name="Int. J. Syst. Evol. Microbiol.">
        <title>Complete genome sequence of Corynebacterium casei LMG S-19264T (=DSM 44701T), isolated from a smear-ripened cheese.</title>
        <authorList>
            <consortium name="US DOE Joint Genome Institute (JGI-PGF)"/>
            <person name="Walter F."/>
            <person name="Albersmeier A."/>
            <person name="Kalinowski J."/>
            <person name="Ruckert C."/>
        </authorList>
    </citation>
    <scope>NUCLEOTIDE SEQUENCE [LARGE SCALE GENOMIC DNA]</scope>
    <source>
        <strain evidence="5 6">CGMCC 1.9161</strain>
    </source>
</reference>
<dbReference type="Gene3D" id="3.30.559.30">
    <property type="entry name" value="Nonribosomal peptide synthetase, condensation domain"/>
    <property type="match status" value="1"/>
</dbReference>
<keyword evidence="3" id="KW-0597">Phosphoprotein</keyword>
<dbReference type="GO" id="GO:0031177">
    <property type="term" value="F:phosphopantetheine binding"/>
    <property type="evidence" value="ECO:0007669"/>
    <property type="project" value="InterPro"/>
</dbReference>
<dbReference type="Pfam" id="PF13193">
    <property type="entry name" value="AMP-binding_C"/>
    <property type="match status" value="1"/>
</dbReference>
<dbReference type="GO" id="GO:0072330">
    <property type="term" value="P:monocarboxylic acid biosynthetic process"/>
    <property type="evidence" value="ECO:0007669"/>
    <property type="project" value="UniProtKB-ARBA"/>
</dbReference>
<keyword evidence="2" id="KW-0596">Phosphopantetheine</keyword>
<evidence type="ECO:0000256" key="2">
    <source>
        <dbReference type="ARBA" id="ARBA00022450"/>
    </source>
</evidence>
<dbReference type="Pfam" id="PF00550">
    <property type="entry name" value="PP-binding"/>
    <property type="match status" value="1"/>
</dbReference>
<dbReference type="SMART" id="SM00823">
    <property type="entry name" value="PKS_PP"/>
    <property type="match status" value="1"/>
</dbReference>
<dbReference type="Gene3D" id="3.40.50.980">
    <property type="match status" value="2"/>
</dbReference>
<evidence type="ECO:0000313" key="5">
    <source>
        <dbReference type="EMBL" id="GGK48926.1"/>
    </source>
</evidence>